<dbReference type="EMBL" id="JACCBX010000016">
    <property type="protein sequence ID" value="NYE08824.1"/>
    <property type="molecule type" value="Genomic_DNA"/>
</dbReference>
<sequence length="162" mass="18673">MAILKQYSDGTTITRSRGRIDDWCIFVDNRAPYDSDYFNELHQLANDYGVNKVYNDFKSIYDKTTDEINPAIFDDFIPSIASTYGNDSLRVEKLFGTFYTVMLAEENRYFGRTKTKLGKRVKGLAAYQILFENYSIKDACDFSKGRGWQELAGLCDSRGLQR</sequence>
<proteinExistence type="predicted"/>
<dbReference type="AlphaFoldDB" id="A0A852TPF1"/>
<reference evidence="2" key="1">
    <citation type="submission" date="2020-07" db="EMBL/GenBank/DDBJ databases">
        <authorList>
            <person name="Partida-Martinez L."/>
            <person name="Huntemann M."/>
            <person name="Clum A."/>
            <person name="Wang J."/>
            <person name="Palaniappan K."/>
            <person name="Ritter S."/>
            <person name="Chen I.-M."/>
            <person name="Stamatis D."/>
            <person name="Reddy T."/>
            <person name="O'Malley R."/>
            <person name="Daum C."/>
            <person name="Shapiro N."/>
            <person name="Ivanova N."/>
            <person name="Kyrpides N."/>
            <person name="Woyke T."/>
        </authorList>
    </citation>
    <scope>NUCLEOTIDE SEQUENCE [LARGE SCALE GENOMIC DNA]</scope>
    <source>
        <strain evidence="2">AT2.8</strain>
    </source>
</reference>
<dbReference type="InterPro" id="IPR054273">
    <property type="entry name" value="DUF7004"/>
</dbReference>
<evidence type="ECO:0000313" key="1">
    <source>
        <dbReference type="EMBL" id="NYE08824.1"/>
    </source>
</evidence>
<accession>A0A852TPF1</accession>
<reference evidence="2" key="2">
    <citation type="submission" date="2020-08" db="EMBL/GenBank/DDBJ databases">
        <title>The Agave Microbiome: Exploring the role of microbial communities in plant adaptations to desert environments.</title>
        <authorList>
            <person name="Partida-Martinez L.P."/>
        </authorList>
    </citation>
    <scope>NUCLEOTIDE SEQUENCE [LARGE SCALE GENOMIC DNA]</scope>
    <source>
        <strain evidence="2">AT2.8</strain>
    </source>
</reference>
<protein>
    <submittedName>
        <fullName evidence="1">Uncharacterized protein</fullName>
    </submittedName>
</protein>
<comment type="caution">
    <text evidence="1">The sequence shown here is derived from an EMBL/GenBank/DDBJ whole genome shotgun (WGS) entry which is preliminary data.</text>
</comment>
<gene>
    <name evidence="1" type="ORF">F4694_005680</name>
</gene>
<dbReference type="Proteomes" id="UP000548423">
    <property type="component" value="Unassembled WGS sequence"/>
</dbReference>
<organism evidence="1 2">
    <name type="scientific">Neobacillus niacini</name>
    <dbReference type="NCBI Taxonomy" id="86668"/>
    <lineage>
        <taxon>Bacteria</taxon>
        <taxon>Bacillati</taxon>
        <taxon>Bacillota</taxon>
        <taxon>Bacilli</taxon>
        <taxon>Bacillales</taxon>
        <taxon>Bacillaceae</taxon>
        <taxon>Neobacillus</taxon>
    </lineage>
</organism>
<evidence type="ECO:0000313" key="2">
    <source>
        <dbReference type="Proteomes" id="UP000548423"/>
    </source>
</evidence>
<dbReference type="Pfam" id="PF22539">
    <property type="entry name" value="DUF7004"/>
    <property type="match status" value="1"/>
</dbReference>
<name>A0A852TPF1_9BACI</name>